<dbReference type="CDD" id="cd17919">
    <property type="entry name" value="DEXHc_Snf"/>
    <property type="match status" value="1"/>
</dbReference>
<evidence type="ECO:0000259" key="2">
    <source>
        <dbReference type="PROSITE" id="PS51192"/>
    </source>
</evidence>
<dbReference type="PROSITE" id="PS51194">
    <property type="entry name" value="HELICASE_CTER"/>
    <property type="match status" value="1"/>
</dbReference>
<dbReference type="SUPFAM" id="SSF52540">
    <property type="entry name" value="P-loop containing nucleoside triphosphate hydrolases"/>
    <property type="match status" value="2"/>
</dbReference>
<dbReference type="EMBL" id="LR798385">
    <property type="protein sequence ID" value="CAB5228422.1"/>
    <property type="molecule type" value="Genomic_DNA"/>
</dbReference>
<sequence length="577" mass="64125">MAAKLTRNGDVLSLTLAGMDKASFNDALARAKMIPGRRWNPDEKTWEFPADAAIAERIMHTIRPVPSPDVIGWVRKARADSAEQLATDLPDDALGPLSFPWASKLYGYQRAGVEFLVNNPASLLADDMGLGKTVQAISAVWEYVERHEDKERLATQPRLVIAPNSVKGNWAKEIEQWAGEQAYVLDAKTAEKRRAQLKKFTAEPGAWIVVNWEKIRAKRVAGKVVMAEPILGEVDWTAIIADEAHRAKNRKSQQTLGLWQLKAPVRLALTGTPILNSPDEVWSLLAWIASEQYGRGGGRTAYWTFYDQYVDYYEGPFGRVITGARNPDALRFELANKLVRRTKGSALDLPEKTRQFMDITLHPKQRKLYEDAEKEMWIEIVQAEGPQALEKNILEIPNGAARCTRLRQIASSPALLGGEDVSAKLDVAVELIEDSGRQVVVFSEFKKTCSLLAERLAKRKISSALITGDIPPEVRTDSVQEFQEGDIDVMICTLDAGGVGITLTAADTVIFLERDWTPAINEQAEDRLHRIGQDRNVTVIILQGVDTIDTDRVAPANELKSAIVGSVIQQDTVRETQ</sequence>
<evidence type="ECO:0000313" key="5">
    <source>
        <dbReference type="EMBL" id="CAB4199090.1"/>
    </source>
</evidence>
<proteinExistence type="predicted"/>
<dbReference type="InterPro" id="IPR027417">
    <property type="entry name" value="P-loop_NTPase"/>
</dbReference>
<dbReference type="Pfam" id="PF00271">
    <property type="entry name" value="Helicase_C"/>
    <property type="match status" value="1"/>
</dbReference>
<dbReference type="InterPro" id="IPR038718">
    <property type="entry name" value="SNF2-like_sf"/>
</dbReference>
<dbReference type="Pfam" id="PF00176">
    <property type="entry name" value="SNF2-rel_dom"/>
    <property type="match status" value="1"/>
</dbReference>
<feature type="domain" description="Helicase ATP-binding" evidence="2">
    <location>
        <begin position="113"/>
        <end position="291"/>
    </location>
</feature>
<evidence type="ECO:0000313" key="4">
    <source>
        <dbReference type="EMBL" id="CAB4183432.1"/>
    </source>
</evidence>
<evidence type="ECO:0000256" key="1">
    <source>
        <dbReference type="ARBA" id="ARBA00022801"/>
    </source>
</evidence>
<reference evidence="4" key="1">
    <citation type="submission" date="2020-05" db="EMBL/GenBank/DDBJ databases">
        <authorList>
            <person name="Chiriac C."/>
            <person name="Salcher M."/>
            <person name="Ghai R."/>
            <person name="Kavagutti S V."/>
        </authorList>
    </citation>
    <scope>NUCLEOTIDE SEQUENCE</scope>
</reference>
<keyword evidence="4" id="KW-0547">Nucleotide-binding</keyword>
<dbReference type="Gene3D" id="3.40.50.300">
    <property type="entry name" value="P-loop containing nucleotide triphosphate hydrolases"/>
    <property type="match status" value="1"/>
</dbReference>
<dbReference type="PROSITE" id="PS51192">
    <property type="entry name" value="HELICASE_ATP_BIND_1"/>
    <property type="match status" value="1"/>
</dbReference>
<evidence type="ECO:0000259" key="3">
    <source>
        <dbReference type="PROSITE" id="PS51194"/>
    </source>
</evidence>
<dbReference type="InterPro" id="IPR014001">
    <property type="entry name" value="Helicase_ATP-bd"/>
</dbReference>
<protein>
    <submittedName>
        <fullName evidence="4">HepA Superfamily II DNA/RNA helicases, SNF2 family</fullName>
    </submittedName>
</protein>
<dbReference type="InterPro" id="IPR001650">
    <property type="entry name" value="Helicase_C-like"/>
</dbReference>
<name>A0A6J5QI97_9CAUD</name>
<dbReference type="CDD" id="cd18793">
    <property type="entry name" value="SF2_C_SNF"/>
    <property type="match status" value="1"/>
</dbReference>
<dbReference type="InterPro" id="IPR049730">
    <property type="entry name" value="SNF2/RAD54-like_C"/>
</dbReference>
<accession>A0A6J5QI97</accession>
<dbReference type="SMART" id="SM00487">
    <property type="entry name" value="DEXDc"/>
    <property type="match status" value="1"/>
</dbReference>
<keyword evidence="4" id="KW-0067">ATP-binding</keyword>
<evidence type="ECO:0000313" key="6">
    <source>
        <dbReference type="EMBL" id="CAB5228422.1"/>
    </source>
</evidence>
<gene>
    <name evidence="4" type="ORF">UFOVP1084_62</name>
    <name evidence="5" type="ORF">UFOVP1328_16</name>
    <name evidence="6" type="ORF">UFOVP1532_47</name>
</gene>
<dbReference type="SMART" id="SM00490">
    <property type="entry name" value="HELICc"/>
    <property type="match status" value="1"/>
</dbReference>
<keyword evidence="4" id="KW-0347">Helicase</keyword>
<dbReference type="GO" id="GO:0005524">
    <property type="term" value="F:ATP binding"/>
    <property type="evidence" value="ECO:0007669"/>
    <property type="project" value="InterPro"/>
</dbReference>
<keyword evidence="1" id="KW-0378">Hydrolase</keyword>
<dbReference type="GO" id="GO:0004386">
    <property type="term" value="F:helicase activity"/>
    <property type="evidence" value="ECO:0007669"/>
    <property type="project" value="UniProtKB-KW"/>
</dbReference>
<feature type="domain" description="Helicase C-terminal" evidence="3">
    <location>
        <begin position="424"/>
        <end position="574"/>
    </location>
</feature>
<dbReference type="InterPro" id="IPR000330">
    <property type="entry name" value="SNF2_N"/>
</dbReference>
<organism evidence="4">
    <name type="scientific">uncultured Caudovirales phage</name>
    <dbReference type="NCBI Taxonomy" id="2100421"/>
    <lineage>
        <taxon>Viruses</taxon>
        <taxon>Duplodnaviria</taxon>
        <taxon>Heunggongvirae</taxon>
        <taxon>Uroviricota</taxon>
        <taxon>Caudoviricetes</taxon>
        <taxon>Peduoviridae</taxon>
        <taxon>Maltschvirus</taxon>
        <taxon>Maltschvirus maltsch</taxon>
    </lineage>
</organism>
<dbReference type="EMBL" id="LR797042">
    <property type="protein sequence ID" value="CAB4183432.1"/>
    <property type="molecule type" value="Genomic_DNA"/>
</dbReference>
<dbReference type="PANTHER" id="PTHR10799">
    <property type="entry name" value="SNF2/RAD54 HELICASE FAMILY"/>
    <property type="match status" value="1"/>
</dbReference>
<dbReference type="EMBL" id="LR797278">
    <property type="protein sequence ID" value="CAB4199090.1"/>
    <property type="molecule type" value="Genomic_DNA"/>
</dbReference>
<dbReference type="Gene3D" id="3.40.50.10810">
    <property type="entry name" value="Tandem AAA-ATPase domain"/>
    <property type="match status" value="1"/>
</dbReference>
<dbReference type="GO" id="GO:0016787">
    <property type="term" value="F:hydrolase activity"/>
    <property type="evidence" value="ECO:0007669"/>
    <property type="project" value="UniProtKB-KW"/>
</dbReference>